<evidence type="ECO:0000313" key="2">
    <source>
        <dbReference type="Proteomes" id="UP000295673"/>
    </source>
</evidence>
<proteinExistence type="predicted"/>
<protein>
    <submittedName>
        <fullName evidence="1">Uncharacterized protein DUF2793</fullName>
    </submittedName>
</protein>
<dbReference type="OrthoDB" id="564699at2"/>
<dbReference type="EMBL" id="SMGR01000004">
    <property type="protein sequence ID" value="TCK99873.1"/>
    <property type="molecule type" value="Genomic_DNA"/>
</dbReference>
<gene>
    <name evidence="1" type="ORF">BXY66_3577</name>
</gene>
<dbReference type="Pfam" id="PF10983">
    <property type="entry name" value="DUF2793"/>
    <property type="match status" value="1"/>
</dbReference>
<dbReference type="Proteomes" id="UP000295673">
    <property type="component" value="Unassembled WGS sequence"/>
</dbReference>
<evidence type="ECO:0000313" key="1">
    <source>
        <dbReference type="EMBL" id="TCK99873.1"/>
    </source>
</evidence>
<comment type="caution">
    <text evidence="1">The sequence shown here is derived from an EMBL/GenBank/DDBJ whole genome shotgun (WGS) entry which is preliminary data.</text>
</comment>
<accession>A0A4R1N373</accession>
<dbReference type="AlphaFoldDB" id="A0A4R1N373"/>
<name>A0A4R1N373_9RHOB</name>
<sequence>MSDLSPNLDMPFLYPAQAQKHVTHNEALQVLDAVVQLSVAAFNITTPPSAPQAGSTFALGAGASGVWAGQDGMLAHWDGTGWLYVAPKQGWRAWGRAEGELRVFDGSQWLVPSIAELGVNTSADATNRFSVAAEASLLSHEGAGHQLKLNKNSTSDTASLLFQTNWTGHAEMGLAGEDNWSVKVSADGVGWTEALKIDSTSGLVSGAAVQTSANDATPGRLMRADFGYSPANLVAPVIEIGGVPNGGVIERGSNANGEFVRYADGTAEGWASLTLVYANAAKLAETWTYPIALVSGVVVSSAILNVSGLSTSATPSTSDLCSVCAGTISVSSCNFQLFRMTGARNFEAADTAQVRVRVIGRWF</sequence>
<dbReference type="InterPro" id="IPR021251">
    <property type="entry name" value="DUF2793"/>
</dbReference>
<reference evidence="1 2" key="1">
    <citation type="submission" date="2019-03" db="EMBL/GenBank/DDBJ databases">
        <title>Genomic Encyclopedia of Archaeal and Bacterial Type Strains, Phase II (KMG-II): from individual species to whole genera.</title>
        <authorList>
            <person name="Goeker M."/>
        </authorList>
    </citation>
    <scope>NUCLEOTIDE SEQUENCE [LARGE SCALE GENOMIC DNA]</scope>
    <source>
        <strain evidence="1 2">DSM 26433</strain>
    </source>
</reference>
<dbReference type="RefSeq" id="WP_132861706.1">
    <property type="nucleotide sequence ID" value="NZ_SMGR01000004.1"/>
</dbReference>
<organism evidence="1 2">
    <name type="scientific">Shimia isoporae</name>
    <dbReference type="NCBI Taxonomy" id="647720"/>
    <lineage>
        <taxon>Bacteria</taxon>
        <taxon>Pseudomonadati</taxon>
        <taxon>Pseudomonadota</taxon>
        <taxon>Alphaproteobacteria</taxon>
        <taxon>Rhodobacterales</taxon>
        <taxon>Roseobacteraceae</taxon>
    </lineage>
</organism>
<keyword evidence="2" id="KW-1185">Reference proteome</keyword>